<keyword evidence="1" id="KW-0812">Transmembrane</keyword>
<dbReference type="InterPro" id="IPR015001">
    <property type="entry name" value="DUF1850"/>
</dbReference>
<protein>
    <submittedName>
        <fullName evidence="2">RocC</fullName>
    </submittedName>
</protein>
<gene>
    <name evidence="2" type="ORF">AP3564_10355</name>
</gene>
<accession>A0A223E5V4</accession>
<keyword evidence="1" id="KW-0472">Membrane</keyword>
<reference evidence="2 3" key="1">
    <citation type="submission" date="2016-10" db="EMBL/GenBank/DDBJ databases">
        <title>The whole genome sequencing and assembly of Aeribacillus pallidus KCTC3564 strain.</title>
        <authorList>
            <person name="Lee Y.-J."/>
            <person name="Park M.-K."/>
            <person name="Yi H."/>
            <person name="Bahn Y.-S."/>
            <person name="Kim J.F."/>
            <person name="Lee D.-W."/>
        </authorList>
    </citation>
    <scope>NUCLEOTIDE SEQUENCE [LARGE SCALE GENOMIC DNA]</scope>
    <source>
        <strain evidence="2 3">KCTC3564</strain>
    </source>
</reference>
<dbReference type="AlphaFoldDB" id="A0A223E5V4"/>
<organism evidence="2 3">
    <name type="scientific">Aeribacillus pallidus</name>
    <dbReference type="NCBI Taxonomy" id="33936"/>
    <lineage>
        <taxon>Bacteria</taxon>
        <taxon>Bacillati</taxon>
        <taxon>Bacillota</taxon>
        <taxon>Bacilli</taxon>
        <taxon>Bacillales</taxon>
        <taxon>Bacillaceae</taxon>
        <taxon>Aeribacillus</taxon>
    </lineage>
</organism>
<dbReference type="Pfam" id="PF08905">
    <property type="entry name" value="DUF1850"/>
    <property type="match status" value="1"/>
</dbReference>
<dbReference type="EMBL" id="CP017703">
    <property type="protein sequence ID" value="ASS90573.1"/>
    <property type="molecule type" value="Genomic_DNA"/>
</dbReference>
<name>A0A223E5V4_9BACI</name>
<dbReference type="Proteomes" id="UP000214606">
    <property type="component" value="Chromosome"/>
</dbReference>
<evidence type="ECO:0000256" key="1">
    <source>
        <dbReference type="SAM" id="Phobius"/>
    </source>
</evidence>
<evidence type="ECO:0000313" key="2">
    <source>
        <dbReference type="EMBL" id="ASS90573.1"/>
    </source>
</evidence>
<evidence type="ECO:0000313" key="3">
    <source>
        <dbReference type="Proteomes" id="UP000214606"/>
    </source>
</evidence>
<dbReference type="RefSeq" id="WP_094245370.1">
    <property type="nucleotide sequence ID" value="NZ_CP017703.1"/>
</dbReference>
<proteinExistence type="predicted"/>
<sequence length="176" mass="21062">MRSWRQVFIIGFLLLIATIAFLLFFPFTETIAFYQEDREELLAFLPIQDDNSFQIQYTHSIHLTDVVETYELRNKEIVQTELQFENFAIGMPSNVEGNEKFVEKDGKYLIKNMNRRFPYIDLRVGLVRADHRVIYKENVYKLSNYIRPGTWVRIKPAKLSYWERLKGVEISEQRKI</sequence>
<feature type="transmembrane region" description="Helical" evidence="1">
    <location>
        <begin position="7"/>
        <end position="27"/>
    </location>
</feature>
<dbReference type="KEGG" id="apak:AP3564_10355"/>
<keyword evidence="1" id="KW-1133">Transmembrane helix</keyword>